<evidence type="ECO:0000259" key="1">
    <source>
        <dbReference type="Pfam" id="PF17921"/>
    </source>
</evidence>
<accession>A0ABQ5G7I0</accession>
<protein>
    <submittedName>
        <fullName evidence="2">Reverse transcriptase domain-containing protein</fullName>
    </submittedName>
</protein>
<keyword evidence="2" id="KW-0695">RNA-directed DNA polymerase</keyword>
<name>A0ABQ5G7I0_9ASTR</name>
<keyword evidence="2" id="KW-0548">Nucleotidyltransferase</keyword>
<comment type="caution">
    <text evidence="2">The sequence shown here is derived from an EMBL/GenBank/DDBJ whole genome shotgun (WGS) entry which is preliminary data.</text>
</comment>
<gene>
    <name evidence="2" type="ORF">Tco_1030640</name>
</gene>
<proteinExistence type="predicted"/>
<dbReference type="Pfam" id="PF17921">
    <property type="entry name" value="Integrase_H2C2"/>
    <property type="match status" value="1"/>
</dbReference>
<dbReference type="InterPro" id="IPR052160">
    <property type="entry name" value="Gypsy_RT_Integrase-like"/>
</dbReference>
<evidence type="ECO:0000313" key="2">
    <source>
        <dbReference type="EMBL" id="GJT71354.1"/>
    </source>
</evidence>
<dbReference type="Gene3D" id="1.10.340.70">
    <property type="match status" value="1"/>
</dbReference>
<reference evidence="2" key="2">
    <citation type="submission" date="2022-01" db="EMBL/GenBank/DDBJ databases">
        <authorList>
            <person name="Yamashiro T."/>
            <person name="Shiraishi A."/>
            <person name="Satake H."/>
            <person name="Nakayama K."/>
        </authorList>
    </citation>
    <scope>NUCLEOTIDE SEQUENCE</scope>
</reference>
<dbReference type="PANTHER" id="PTHR47266">
    <property type="entry name" value="ENDONUCLEASE-RELATED"/>
    <property type="match status" value="1"/>
</dbReference>
<feature type="non-terminal residue" evidence="2">
    <location>
        <position position="1"/>
    </location>
</feature>
<reference evidence="2" key="1">
    <citation type="journal article" date="2022" name="Int. J. Mol. Sci.">
        <title>Draft Genome of Tanacetum Coccineum: Genomic Comparison of Closely Related Tanacetum-Family Plants.</title>
        <authorList>
            <person name="Yamashiro T."/>
            <person name="Shiraishi A."/>
            <person name="Nakayama K."/>
            <person name="Satake H."/>
        </authorList>
    </citation>
    <scope>NUCLEOTIDE SEQUENCE</scope>
</reference>
<evidence type="ECO:0000313" key="3">
    <source>
        <dbReference type="Proteomes" id="UP001151760"/>
    </source>
</evidence>
<keyword evidence="2" id="KW-0808">Transferase</keyword>
<feature type="domain" description="Integrase zinc-binding" evidence="1">
    <location>
        <begin position="34"/>
        <end position="88"/>
    </location>
</feature>
<dbReference type="InterPro" id="IPR041588">
    <property type="entry name" value="Integrase_H2C2"/>
</dbReference>
<dbReference type="EMBL" id="BQNB010018162">
    <property type="protein sequence ID" value="GJT71354.1"/>
    <property type="molecule type" value="Genomic_DNA"/>
</dbReference>
<sequence>KYEWGTEQEEAFSKSVKDKIFEAQMEASQVENVVRTLILEEAHASRYSVHPRADKMYYDLKDMYWLPGMKKDIAIYVSKCQTCSKVKAEHQRPSGLLLQPEIPG</sequence>
<keyword evidence="3" id="KW-1185">Reference proteome</keyword>
<dbReference type="GO" id="GO:0003964">
    <property type="term" value="F:RNA-directed DNA polymerase activity"/>
    <property type="evidence" value="ECO:0007669"/>
    <property type="project" value="UniProtKB-KW"/>
</dbReference>
<dbReference type="Proteomes" id="UP001151760">
    <property type="component" value="Unassembled WGS sequence"/>
</dbReference>
<organism evidence="2 3">
    <name type="scientific">Tanacetum coccineum</name>
    <dbReference type="NCBI Taxonomy" id="301880"/>
    <lineage>
        <taxon>Eukaryota</taxon>
        <taxon>Viridiplantae</taxon>
        <taxon>Streptophyta</taxon>
        <taxon>Embryophyta</taxon>
        <taxon>Tracheophyta</taxon>
        <taxon>Spermatophyta</taxon>
        <taxon>Magnoliopsida</taxon>
        <taxon>eudicotyledons</taxon>
        <taxon>Gunneridae</taxon>
        <taxon>Pentapetalae</taxon>
        <taxon>asterids</taxon>
        <taxon>campanulids</taxon>
        <taxon>Asterales</taxon>
        <taxon>Asteraceae</taxon>
        <taxon>Asteroideae</taxon>
        <taxon>Anthemideae</taxon>
        <taxon>Anthemidinae</taxon>
        <taxon>Tanacetum</taxon>
    </lineage>
</organism>